<dbReference type="Gene3D" id="3.90.550.10">
    <property type="entry name" value="Spore Coat Polysaccharide Biosynthesis Protein SpsA, Chain A"/>
    <property type="match status" value="1"/>
</dbReference>
<dbReference type="InterPro" id="IPR001173">
    <property type="entry name" value="Glyco_trans_2-like"/>
</dbReference>
<evidence type="ECO:0000259" key="1">
    <source>
        <dbReference type="Pfam" id="PF00535"/>
    </source>
</evidence>
<sequence length="305" mass="35668">MPKIYFIIVTYNAMKWAERCFTSLRQSSVPVQCIVVDNGSTDNTQEYIKTNFPEVQFVQSSENLGFGKANNIGIEKAYKEGADFFYLMNQDAWLYPDSLEKLLEVYNNHPNQKEVGIISPMHVDGSEKYLDIFLDKYIANNFETRMISDLYFQTTKPFYEISFINAAHWLLPKHTIETVGGFNPYFFHYGEDVEYTNRVVFHKKKILLVPNSRVVHDGKQLLTKIDYNKYPDLRIETKIINPNLNNALHLEKKSLKQSLLKNIITGKFDNYKKLSLKYKKISDEEKELLEIRKRVIQVGTTFLNL</sequence>
<dbReference type="PANTHER" id="PTHR43179">
    <property type="entry name" value="RHAMNOSYLTRANSFERASE WBBL"/>
    <property type="match status" value="1"/>
</dbReference>
<evidence type="ECO:0000313" key="2">
    <source>
        <dbReference type="EMBL" id="MBK1894421.1"/>
    </source>
</evidence>
<accession>A0ABS1FPX5</accession>
<dbReference type="InterPro" id="IPR029044">
    <property type="entry name" value="Nucleotide-diphossugar_trans"/>
</dbReference>
<proteinExistence type="predicted"/>
<evidence type="ECO:0000313" key="3">
    <source>
        <dbReference type="Proteomes" id="UP000628669"/>
    </source>
</evidence>
<organism evidence="2 3">
    <name type="scientific">Chryseobacterium paridis</name>
    <dbReference type="NCBI Taxonomy" id="2800328"/>
    <lineage>
        <taxon>Bacteria</taxon>
        <taxon>Pseudomonadati</taxon>
        <taxon>Bacteroidota</taxon>
        <taxon>Flavobacteriia</taxon>
        <taxon>Flavobacteriales</taxon>
        <taxon>Weeksellaceae</taxon>
        <taxon>Chryseobacterium group</taxon>
        <taxon>Chryseobacterium</taxon>
    </lineage>
</organism>
<dbReference type="Pfam" id="PF00535">
    <property type="entry name" value="Glycos_transf_2"/>
    <property type="match status" value="1"/>
</dbReference>
<gene>
    <name evidence="2" type="ORF">JHL15_01485</name>
</gene>
<comment type="caution">
    <text evidence="2">The sequence shown here is derived from an EMBL/GenBank/DDBJ whole genome shotgun (WGS) entry which is preliminary data.</text>
</comment>
<reference evidence="3" key="1">
    <citation type="submission" date="2021-01" db="EMBL/GenBank/DDBJ databases">
        <title>Genome public.</title>
        <authorList>
            <person name="Liu C."/>
            <person name="Sun Q."/>
        </authorList>
    </citation>
    <scope>NUCLEOTIDE SEQUENCE [LARGE SCALE GENOMIC DNA]</scope>
    <source>
        <strain evidence="3">YIM B02567</strain>
    </source>
</reference>
<dbReference type="PANTHER" id="PTHR43179:SF7">
    <property type="entry name" value="RHAMNOSYLTRANSFERASE WBBL"/>
    <property type="match status" value="1"/>
</dbReference>
<name>A0ABS1FPX5_9FLAO</name>
<feature type="domain" description="Glycosyltransferase 2-like" evidence="1">
    <location>
        <begin position="6"/>
        <end position="118"/>
    </location>
</feature>
<dbReference type="SUPFAM" id="SSF53448">
    <property type="entry name" value="Nucleotide-diphospho-sugar transferases"/>
    <property type="match status" value="1"/>
</dbReference>
<keyword evidence="3" id="KW-1185">Reference proteome</keyword>
<protein>
    <submittedName>
        <fullName evidence="2">Glycosyltransferase family 2 protein</fullName>
    </submittedName>
</protein>
<dbReference type="Proteomes" id="UP000628669">
    <property type="component" value="Unassembled WGS sequence"/>
</dbReference>
<dbReference type="RefSeq" id="WP_200241909.1">
    <property type="nucleotide sequence ID" value="NZ_JAENHK010000001.1"/>
</dbReference>
<dbReference type="EMBL" id="JAENHK010000001">
    <property type="protein sequence ID" value="MBK1894421.1"/>
    <property type="molecule type" value="Genomic_DNA"/>
</dbReference>